<keyword evidence="6" id="KW-0449">Lipoprotein</keyword>
<dbReference type="PROSITE" id="PS51257">
    <property type="entry name" value="PROKAR_LIPOPROTEIN"/>
    <property type="match status" value="1"/>
</dbReference>
<evidence type="ECO:0000313" key="5">
    <source>
        <dbReference type="EMBL" id="MDT7015358.1"/>
    </source>
</evidence>
<organism evidence="6 7">
    <name type="scientific">Levilactobacillus namurensis</name>
    <dbReference type="NCBI Taxonomy" id="380393"/>
    <lineage>
        <taxon>Bacteria</taxon>
        <taxon>Bacillati</taxon>
        <taxon>Bacillota</taxon>
        <taxon>Bacilli</taxon>
        <taxon>Lactobacillales</taxon>
        <taxon>Lactobacillaceae</taxon>
        <taxon>Levilactobacillus</taxon>
    </lineage>
</organism>
<feature type="chain" id="PRO_5043297435" evidence="2">
    <location>
        <begin position="22"/>
        <end position="155"/>
    </location>
</feature>
<reference evidence="6" key="1">
    <citation type="submission" date="2023-08" db="EMBL/GenBank/DDBJ databases">
        <authorList>
            <person name="Page C.A."/>
            <person name="Perez-Diaz I.M."/>
        </authorList>
    </citation>
    <scope>NUCLEOTIDE SEQUENCE</scope>
    <source>
        <strain evidence="6">3.8.38</strain>
    </source>
</reference>
<feature type="region of interest" description="Disordered" evidence="1">
    <location>
        <begin position="21"/>
        <end position="56"/>
    </location>
</feature>
<feature type="signal peptide" evidence="2">
    <location>
        <begin position="1"/>
        <end position="21"/>
    </location>
</feature>
<gene>
    <name evidence="4" type="ORF">RI532_00045</name>
    <name evidence="5" type="ORF">RI532_13330</name>
    <name evidence="6" type="ORF">RI532_14545</name>
</gene>
<dbReference type="InterPro" id="IPR011434">
    <property type="entry name" value="Ltp-like_HTH"/>
</dbReference>
<protein>
    <submittedName>
        <fullName evidence="6">Ltp family lipoprotein</fullName>
    </submittedName>
</protein>
<evidence type="ECO:0000313" key="7">
    <source>
        <dbReference type="Proteomes" id="UP001254075"/>
    </source>
</evidence>
<evidence type="ECO:0000313" key="6">
    <source>
        <dbReference type="EMBL" id="MDT7015574.1"/>
    </source>
</evidence>
<comment type="caution">
    <text evidence="6">The sequence shown here is derived from an EMBL/GenBank/DDBJ whole genome shotgun (WGS) entry which is preliminary data.</text>
</comment>
<evidence type="ECO:0000259" key="3">
    <source>
        <dbReference type="Pfam" id="PF07553"/>
    </source>
</evidence>
<accession>A0AAW8WB24</accession>
<evidence type="ECO:0000313" key="4">
    <source>
        <dbReference type="EMBL" id="MDT7012832.1"/>
    </source>
</evidence>
<evidence type="ECO:0000256" key="1">
    <source>
        <dbReference type="SAM" id="MobiDB-lite"/>
    </source>
</evidence>
<dbReference type="Proteomes" id="UP001254075">
    <property type="component" value="Unassembled WGS sequence"/>
</dbReference>
<sequence length="155" mass="16347">MKKIITLSATLLAGLSLTACSSSQTDSSSSSSADNASSTEVSSKSSSTSSSKVPAEYSAALDKAKSYATTMDMSEQGVRDQLASSSGEDFPDKAVNYAMNHLTGIDWNKNALAKAKTYQKEMDMSDNAIKEQLTSSAGEKFTASQAEYAVQHLSD</sequence>
<proteinExistence type="predicted"/>
<feature type="domain" description="Putative host cell surface-exposed lipoprotein Ltp-like HTH region" evidence="3">
    <location>
        <begin position="106"/>
        <end position="153"/>
    </location>
</feature>
<dbReference type="AlphaFoldDB" id="A0AAW8WB24"/>
<keyword evidence="2" id="KW-0732">Signal</keyword>
<dbReference type="RefSeq" id="WP_276820130.1">
    <property type="nucleotide sequence ID" value="NZ_DYXS01000008.1"/>
</dbReference>
<dbReference type="Gene3D" id="1.10.10.10">
    <property type="entry name" value="Winged helix-like DNA-binding domain superfamily/Winged helix DNA-binding domain"/>
    <property type="match status" value="2"/>
</dbReference>
<dbReference type="Pfam" id="PF07553">
    <property type="entry name" value="Lipoprotein_Ltp"/>
    <property type="match status" value="2"/>
</dbReference>
<evidence type="ECO:0000256" key="2">
    <source>
        <dbReference type="SAM" id="SignalP"/>
    </source>
</evidence>
<feature type="compositionally biased region" description="Low complexity" evidence="1">
    <location>
        <begin position="21"/>
        <end position="53"/>
    </location>
</feature>
<dbReference type="EMBL" id="JAVLAM010000001">
    <property type="protein sequence ID" value="MDT7012832.1"/>
    <property type="molecule type" value="Genomic_DNA"/>
</dbReference>
<dbReference type="EMBL" id="JAVLAM010000012">
    <property type="protein sequence ID" value="MDT7015574.1"/>
    <property type="molecule type" value="Genomic_DNA"/>
</dbReference>
<dbReference type="EMBL" id="JAVLAM010000005">
    <property type="protein sequence ID" value="MDT7015358.1"/>
    <property type="molecule type" value="Genomic_DNA"/>
</dbReference>
<name>A0AAW8WB24_9LACO</name>
<dbReference type="InterPro" id="IPR036388">
    <property type="entry name" value="WH-like_DNA-bd_sf"/>
</dbReference>
<feature type="domain" description="Putative host cell surface-exposed lipoprotein Ltp-like HTH region" evidence="3">
    <location>
        <begin position="56"/>
        <end position="102"/>
    </location>
</feature>